<evidence type="ECO:0000259" key="6">
    <source>
        <dbReference type="PROSITE" id="PS50048"/>
    </source>
</evidence>
<reference evidence="7 8" key="1">
    <citation type="journal article" date="2016" name="Proc. Natl. Acad. Sci. U.S.A.">
        <title>Comparative genomics of biotechnologically important yeasts.</title>
        <authorList>
            <person name="Riley R."/>
            <person name="Haridas S."/>
            <person name="Wolfe K.H."/>
            <person name="Lopes M.R."/>
            <person name="Hittinger C.T."/>
            <person name="Goeker M."/>
            <person name="Salamov A.A."/>
            <person name="Wisecaver J.H."/>
            <person name="Long T.M."/>
            <person name="Calvey C.H."/>
            <person name="Aerts A.L."/>
            <person name="Barry K.W."/>
            <person name="Choi C."/>
            <person name="Clum A."/>
            <person name="Coughlan A.Y."/>
            <person name="Deshpande S."/>
            <person name="Douglass A.P."/>
            <person name="Hanson S.J."/>
            <person name="Klenk H.-P."/>
            <person name="LaButti K.M."/>
            <person name="Lapidus A."/>
            <person name="Lindquist E.A."/>
            <person name="Lipzen A.M."/>
            <person name="Meier-Kolthoff J.P."/>
            <person name="Ohm R.A."/>
            <person name="Otillar R.P."/>
            <person name="Pangilinan J.L."/>
            <person name="Peng Y."/>
            <person name="Rokas A."/>
            <person name="Rosa C.A."/>
            <person name="Scheuner C."/>
            <person name="Sibirny A.A."/>
            <person name="Slot J.C."/>
            <person name="Stielow J.B."/>
            <person name="Sun H."/>
            <person name="Kurtzman C.P."/>
            <person name="Blackwell M."/>
            <person name="Grigoriev I.V."/>
            <person name="Jeffries T.W."/>
        </authorList>
    </citation>
    <scope>NUCLEOTIDE SEQUENCE [LARGE SCALE GENOMIC DNA]</scope>
    <source>
        <strain evidence="8">ATCC 58044 / CBS 1984 / NCYC 433 / NRRL Y-366-8</strain>
    </source>
</reference>
<evidence type="ECO:0000256" key="5">
    <source>
        <dbReference type="SAM" id="Coils"/>
    </source>
</evidence>
<dbReference type="AlphaFoldDB" id="A0A1E3NX68"/>
<protein>
    <recommendedName>
        <fullName evidence="6">Zn(2)-C6 fungal-type domain-containing protein</fullName>
    </recommendedName>
</protein>
<dbReference type="Pfam" id="PF00172">
    <property type="entry name" value="Zn_clus"/>
    <property type="match status" value="1"/>
</dbReference>
<keyword evidence="4" id="KW-0539">Nucleus</keyword>
<sequence length="783" mass="90111">MSNNMNAVCIGCRLRRKKCDRGKPICTSCLELNISPDLCIYPKSKLQLASKDSKITLDLLRSKNKELKEEYEAVKAGEKPSTNSLQNNNVVLSSQNNPSDKIDNTPINPSAEVLGFVQDPINTTVKETNEFLLHCGPLSWVSLMSFEKDFAQLCLQFGQIIAIAKDLRKDSRRGEFIDQADSDTRFNDIKSRLSRILLGIDPNENIFKVMEELFLEIENRLPHYDMVMTLIDRFFITTRIQKMGVIQLNEDSFYETLSQIITKDSNGRVKITVKFPDEYYKTPGVSLLLSIVATMLFQVNQLVNPITSANHLLILDCIKVLFVGFSIFKRTSPTPEAVVSPELAVQLLQGFLYYVGFDRYNPHGREHEKADKTGENAICVRKMVSYARALKLNCDIEKIYRHKSKNYRRSLKKSIEFGLPTKIKRDELYCYDDCQDEYSKSVIVLNELIADFQNIEKISNTLDFIQLVEKNLITKAKNTLRDLFKPIHEDLKTLNEMNFDDLSLVHKFMAITQTFNVRLTLLTLIETYYHHCFARLKQSGYDNTDFCKKYQILAMKYSLLVFQVISGIFSAYRRLWGHENSTTFGSLGTILAIFSTMKFTFRRVTIFAGARVFEGLPVEKSTVILDLFELGKETDSEILNYLLRTQKHPFFTIADLENGVVDNHDEILLKKFSILTDYRFSMLSAAVSMYNLAESLNNSRYDLNFVRLNRAFYFALKLVSFFTRLEYRNEVYGKDSLTSGKNKKNTINEVNLEEFYRQAISTKSNDALDLEIFFSAPNSSGFF</sequence>
<dbReference type="GO" id="GO:0045944">
    <property type="term" value="P:positive regulation of transcription by RNA polymerase II"/>
    <property type="evidence" value="ECO:0007669"/>
    <property type="project" value="TreeGrafter"/>
</dbReference>
<dbReference type="Gene3D" id="4.10.240.10">
    <property type="entry name" value="Zn(2)-C6 fungal-type DNA-binding domain"/>
    <property type="match status" value="1"/>
</dbReference>
<feature type="domain" description="Zn(2)-C6 fungal-type" evidence="6">
    <location>
        <begin position="8"/>
        <end position="41"/>
    </location>
</feature>
<dbReference type="PANTHER" id="PTHR31069">
    <property type="entry name" value="OLEATE-ACTIVATED TRANSCRIPTION FACTOR 1-RELATED"/>
    <property type="match status" value="1"/>
</dbReference>
<feature type="coiled-coil region" evidence="5">
    <location>
        <begin position="50"/>
        <end position="77"/>
    </location>
</feature>
<evidence type="ECO:0000256" key="1">
    <source>
        <dbReference type="ARBA" id="ARBA00023015"/>
    </source>
</evidence>
<dbReference type="GO" id="GO:0000978">
    <property type="term" value="F:RNA polymerase II cis-regulatory region sequence-specific DNA binding"/>
    <property type="evidence" value="ECO:0007669"/>
    <property type="project" value="TreeGrafter"/>
</dbReference>
<keyword evidence="3" id="KW-0804">Transcription</keyword>
<dbReference type="RefSeq" id="XP_019036459.1">
    <property type="nucleotide sequence ID" value="XM_019186614.1"/>
</dbReference>
<organism evidence="7 8">
    <name type="scientific">Wickerhamomyces anomalus (strain ATCC 58044 / CBS 1984 / NCYC 433 / NRRL Y-366-8)</name>
    <name type="common">Yeast</name>
    <name type="synonym">Hansenula anomala</name>
    <dbReference type="NCBI Taxonomy" id="683960"/>
    <lineage>
        <taxon>Eukaryota</taxon>
        <taxon>Fungi</taxon>
        <taxon>Dikarya</taxon>
        <taxon>Ascomycota</taxon>
        <taxon>Saccharomycotina</taxon>
        <taxon>Saccharomycetes</taxon>
        <taxon>Phaffomycetales</taxon>
        <taxon>Wickerhamomycetaceae</taxon>
        <taxon>Wickerhamomyces</taxon>
    </lineage>
</organism>
<dbReference type="EMBL" id="KV454214">
    <property type="protein sequence ID" value="ODQ57252.1"/>
    <property type="molecule type" value="Genomic_DNA"/>
</dbReference>
<name>A0A1E3NX68_WICAA</name>
<keyword evidence="1" id="KW-0805">Transcription regulation</keyword>
<dbReference type="GO" id="GO:0000981">
    <property type="term" value="F:DNA-binding transcription factor activity, RNA polymerase II-specific"/>
    <property type="evidence" value="ECO:0007669"/>
    <property type="project" value="InterPro"/>
</dbReference>
<dbReference type="CDD" id="cd00067">
    <property type="entry name" value="GAL4"/>
    <property type="match status" value="1"/>
</dbReference>
<keyword evidence="8" id="KW-1185">Reference proteome</keyword>
<proteinExistence type="predicted"/>
<dbReference type="InterPro" id="IPR036864">
    <property type="entry name" value="Zn2-C6_fun-type_DNA-bd_sf"/>
</dbReference>
<dbReference type="InterPro" id="IPR001138">
    <property type="entry name" value="Zn2Cys6_DnaBD"/>
</dbReference>
<dbReference type="GeneID" id="30203860"/>
<dbReference type="SUPFAM" id="SSF57701">
    <property type="entry name" value="Zn2/Cys6 DNA-binding domain"/>
    <property type="match status" value="1"/>
</dbReference>
<evidence type="ECO:0000313" key="8">
    <source>
        <dbReference type="Proteomes" id="UP000094112"/>
    </source>
</evidence>
<dbReference type="GO" id="GO:0008270">
    <property type="term" value="F:zinc ion binding"/>
    <property type="evidence" value="ECO:0007669"/>
    <property type="project" value="InterPro"/>
</dbReference>
<dbReference type="PROSITE" id="PS50048">
    <property type="entry name" value="ZN2_CY6_FUNGAL_2"/>
    <property type="match status" value="1"/>
</dbReference>
<gene>
    <name evidence="7" type="ORF">WICANDRAFT_97882</name>
</gene>
<accession>A0A1E3NX68</accession>
<dbReference type="GO" id="GO:0005634">
    <property type="term" value="C:nucleus"/>
    <property type="evidence" value="ECO:0007669"/>
    <property type="project" value="TreeGrafter"/>
</dbReference>
<evidence type="ECO:0000256" key="3">
    <source>
        <dbReference type="ARBA" id="ARBA00023163"/>
    </source>
</evidence>
<dbReference type="OrthoDB" id="416217at2759"/>
<evidence type="ECO:0000256" key="2">
    <source>
        <dbReference type="ARBA" id="ARBA00023125"/>
    </source>
</evidence>
<dbReference type="InterPro" id="IPR050675">
    <property type="entry name" value="OAF3"/>
</dbReference>
<dbReference type="Proteomes" id="UP000094112">
    <property type="component" value="Unassembled WGS sequence"/>
</dbReference>
<dbReference type="SMART" id="SM00066">
    <property type="entry name" value="GAL4"/>
    <property type="match status" value="1"/>
</dbReference>
<evidence type="ECO:0000256" key="4">
    <source>
        <dbReference type="ARBA" id="ARBA00023242"/>
    </source>
</evidence>
<dbReference type="PANTHER" id="PTHR31069:SF12">
    <property type="entry name" value="TRANSCRIPTION FACTOR DOMAIN-CONTAINING PROTEIN"/>
    <property type="match status" value="1"/>
</dbReference>
<keyword evidence="2" id="KW-0238">DNA-binding</keyword>
<keyword evidence="5" id="KW-0175">Coiled coil</keyword>
<evidence type="ECO:0000313" key="7">
    <source>
        <dbReference type="EMBL" id="ODQ57252.1"/>
    </source>
</evidence>